<dbReference type="GO" id="GO:0004672">
    <property type="term" value="F:protein kinase activity"/>
    <property type="evidence" value="ECO:0007669"/>
    <property type="project" value="InterPro"/>
</dbReference>
<evidence type="ECO:0000313" key="4">
    <source>
        <dbReference type="Proteomes" id="UP001174909"/>
    </source>
</evidence>
<evidence type="ECO:0000256" key="1">
    <source>
        <dbReference type="SAM" id="MobiDB-lite"/>
    </source>
</evidence>
<dbReference type="GO" id="GO:0005524">
    <property type="term" value="F:ATP binding"/>
    <property type="evidence" value="ECO:0007669"/>
    <property type="project" value="InterPro"/>
</dbReference>
<reference evidence="3" key="1">
    <citation type="submission" date="2023-03" db="EMBL/GenBank/DDBJ databases">
        <authorList>
            <person name="Steffen K."/>
            <person name="Cardenas P."/>
        </authorList>
    </citation>
    <scope>NUCLEOTIDE SEQUENCE</scope>
</reference>
<dbReference type="PANTHER" id="PTHR48011:SF4">
    <property type="entry name" value="MITOGEN-ACTIVATED PROTEIN KINASE KINASE KINASE 19"/>
    <property type="match status" value="1"/>
</dbReference>
<gene>
    <name evidence="3" type="ORF">GBAR_LOCUS10646</name>
</gene>
<dbReference type="SMART" id="SM00220">
    <property type="entry name" value="S_TKc"/>
    <property type="match status" value="1"/>
</dbReference>
<proteinExistence type="predicted"/>
<name>A0AA35WDN8_GEOBA</name>
<dbReference type="Gene3D" id="1.10.510.10">
    <property type="entry name" value="Transferase(Phosphotransferase) domain 1"/>
    <property type="match status" value="1"/>
</dbReference>
<organism evidence="3 4">
    <name type="scientific">Geodia barretti</name>
    <name type="common">Barrett's horny sponge</name>
    <dbReference type="NCBI Taxonomy" id="519541"/>
    <lineage>
        <taxon>Eukaryota</taxon>
        <taxon>Metazoa</taxon>
        <taxon>Porifera</taxon>
        <taxon>Demospongiae</taxon>
        <taxon>Heteroscleromorpha</taxon>
        <taxon>Tetractinellida</taxon>
        <taxon>Astrophorina</taxon>
        <taxon>Geodiidae</taxon>
        <taxon>Geodia</taxon>
    </lineage>
</organism>
<dbReference type="EMBL" id="CASHTH010001640">
    <property type="protein sequence ID" value="CAI8017543.1"/>
    <property type="molecule type" value="Genomic_DNA"/>
</dbReference>
<keyword evidence="3" id="KW-0418">Kinase</keyword>
<evidence type="ECO:0000259" key="2">
    <source>
        <dbReference type="PROSITE" id="PS50011"/>
    </source>
</evidence>
<feature type="domain" description="Protein kinase" evidence="2">
    <location>
        <begin position="111"/>
        <end position="401"/>
    </location>
</feature>
<comment type="caution">
    <text evidence="3">The sequence shown here is derived from an EMBL/GenBank/DDBJ whole genome shotgun (WGS) entry which is preliminary data.</text>
</comment>
<dbReference type="Pfam" id="PF00069">
    <property type="entry name" value="Pkinase"/>
    <property type="match status" value="1"/>
</dbReference>
<sequence>MLNNKGRPLYTSDPRPPTEVEAGQSVHVDYNWRESYGGSALESGPQTVGRPTPHDQLPPSYPEDKLRAQQSPTFTEDSDTISRTLDHRDSVKEYLQGQFYLQQTYSEHIHWRRVRQIGHGGQAKCFCIEDCVNNYALCLKEEVENKKALDEAFICLTLARLVSDAPPNIVEFFGASILPHYSGSNRLQLFLELMPGCLQEYVFENGPLPPDTTLNYSFQLFEALDYLHQELRVIHCDIKPANLLIDYNCQRLKVADFGCAELLDEGCHRKGLPENKDAGTLWYNPPDFYCSGNCSFGMDIWQAGCSVLFMVTGRRPWRHLCMDVDKQKAGPGLAGLLKKRCCQIIGEQNERLHPLPAFLTSRVGEGGVAEGGAGVRQLLVGCLQPASSRLSAKDLAYLAAVSETTSQYQRSRIVRQLGYSPSHAVLDRLQRESHTHQSMVDIYLGKEMLRTDINSMPHAMLNGWLGSVPHRNGMTYSDLLNLARQHIPVIEHFGEVALSVIHDDPCLVWKAVASGAKPHRVRPSHQVDPTRALLLHPVSTQTTCC</sequence>
<dbReference type="InterPro" id="IPR052751">
    <property type="entry name" value="Plant_MAPKKK"/>
</dbReference>
<dbReference type="PROSITE" id="PS50011">
    <property type="entry name" value="PROTEIN_KINASE_DOM"/>
    <property type="match status" value="1"/>
</dbReference>
<dbReference type="PANTHER" id="PTHR48011">
    <property type="entry name" value="CCR4-NOT TRANSCRIPTIONAL COMPLEX SUBUNIT CAF120-RELATED"/>
    <property type="match status" value="1"/>
</dbReference>
<feature type="region of interest" description="Disordered" evidence="1">
    <location>
        <begin position="1"/>
        <end position="78"/>
    </location>
</feature>
<dbReference type="InterPro" id="IPR008271">
    <property type="entry name" value="Ser/Thr_kinase_AS"/>
</dbReference>
<dbReference type="InterPro" id="IPR011009">
    <property type="entry name" value="Kinase-like_dom_sf"/>
</dbReference>
<dbReference type="SUPFAM" id="SSF56112">
    <property type="entry name" value="Protein kinase-like (PK-like)"/>
    <property type="match status" value="1"/>
</dbReference>
<dbReference type="InterPro" id="IPR000719">
    <property type="entry name" value="Prot_kinase_dom"/>
</dbReference>
<dbReference type="AlphaFoldDB" id="A0AA35WDN8"/>
<evidence type="ECO:0000313" key="3">
    <source>
        <dbReference type="EMBL" id="CAI8017543.1"/>
    </source>
</evidence>
<dbReference type="GO" id="GO:0007165">
    <property type="term" value="P:signal transduction"/>
    <property type="evidence" value="ECO:0007669"/>
    <property type="project" value="TreeGrafter"/>
</dbReference>
<dbReference type="Proteomes" id="UP001174909">
    <property type="component" value="Unassembled WGS sequence"/>
</dbReference>
<keyword evidence="4" id="KW-1185">Reference proteome</keyword>
<dbReference type="PROSITE" id="PS00108">
    <property type="entry name" value="PROTEIN_KINASE_ST"/>
    <property type="match status" value="1"/>
</dbReference>
<accession>A0AA35WDN8</accession>
<keyword evidence="3" id="KW-0808">Transferase</keyword>
<protein>
    <submittedName>
        <fullName evidence="3">Mitogen-activated protein kinase kinase kinase 1</fullName>
    </submittedName>
</protein>